<proteinExistence type="inferred from homology"/>
<keyword evidence="7" id="KW-1185">Reference proteome</keyword>
<evidence type="ECO:0000256" key="3">
    <source>
        <dbReference type="ARBA" id="ARBA00022691"/>
    </source>
</evidence>
<keyword evidence="1 4" id="KW-0489">Methyltransferase</keyword>
<dbReference type="InterPro" id="IPR029063">
    <property type="entry name" value="SAM-dependent_MTases_sf"/>
</dbReference>
<accession>W4EMM9</accession>
<feature type="domain" description="Ribosomal RNA adenine methylase transferase N-terminal" evidence="5">
    <location>
        <begin position="37"/>
        <end position="154"/>
    </location>
</feature>
<dbReference type="Proteomes" id="UP000019062">
    <property type="component" value="Unassembled WGS sequence"/>
</dbReference>
<dbReference type="EC" id="2.1.1.-" evidence="4"/>
<dbReference type="GO" id="GO:0000179">
    <property type="term" value="F:rRNA (adenine-N6,N6-)-dimethyltransferase activity"/>
    <property type="evidence" value="ECO:0007669"/>
    <property type="project" value="InterPro"/>
</dbReference>
<feature type="binding site" evidence="4">
    <location>
        <position position="74"/>
    </location>
    <ligand>
        <name>S-adenosyl-L-methionine</name>
        <dbReference type="ChEBI" id="CHEBI:59789"/>
    </ligand>
</feature>
<reference evidence="6 7" key="1">
    <citation type="journal article" date="2014" name="BMC Genomics">
        <title>Genomic comparison of sporeforming bacilli isolated from milk.</title>
        <authorList>
            <person name="Moreno Switt A.I."/>
            <person name="Andrus A.D."/>
            <person name="Ranieri M.L."/>
            <person name="Orsi R.H."/>
            <person name="Ivy R."/>
            <person name="den Bakker H.C."/>
            <person name="Martin N.H."/>
            <person name="Wiedmann M."/>
            <person name="Boor K.J."/>
        </authorList>
    </citation>
    <scope>NUCLEOTIDE SEQUENCE [LARGE SCALE GENOMIC DNA]</scope>
    <source>
        <strain evidence="6 7">FSL R5-213</strain>
    </source>
</reference>
<protein>
    <recommendedName>
        <fullName evidence="4">Uncharacterized methyltransferase C176_19964</fullName>
        <ecNumber evidence="4">2.1.1.-</ecNumber>
    </recommendedName>
</protein>
<name>W4EMM9_9BACL</name>
<evidence type="ECO:0000313" key="7">
    <source>
        <dbReference type="Proteomes" id="UP000019062"/>
    </source>
</evidence>
<organism evidence="6 7">
    <name type="scientific">Viridibacillus arenosi FSL R5-213</name>
    <dbReference type="NCBI Taxonomy" id="1227360"/>
    <lineage>
        <taxon>Bacteria</taxon>
        <taxon>Bacillati</taxon>
        <taxon>Bacillota</taxon>
        <taxon>Bacilli</taxon>
        <taxon>Bacillales</taxon>
        <taxon>Caryophanaceae</taxon>
        <taxon>Viridibacillus</taxon>
    </lineage>
</organism>
<feature type="binding site" evidence="4">
    <location>
        <position position="96"/>
    </location>
    <ligand>
        <name>S-adenosyl-L-methionine</name>
        <dbReference type="ChEBI" id="CHEBI:59789"/>
    </ligand>
</feature>
<dbReference type="InterPro" id="IPR020598">
    <property type="entry name" value="rRNA_Ade_methylase_Trfase_N"/>
</dbReference>
<dbReference type="AlphaFoldDB" id="W4EMM9"/>
<comment type="function">
    <text evidence="4">Could be a S-adenosyl-L-methionine-dependent methyltransferase.</text>
</comment>
<dbReference type="PANTHER" id="PTHR43861">
    <property type="entry name" value="TRANS-ACONITATE 2-METHYLTRANSFERASE-RELATED"/>
    <property type="match status" value="1"/>
</dbReference>
<comment type="similarity">
    <text evidence="4">Belongs to the methyltransferase superfamily. YrrT family.</text>
</comment>
<comment type="caution">
    <text evidence="6">The sequence shown here is derived from an EMBL/GenBank/DDBJ whole genome shotgun (WGS) entry which is preliminary data.</text>
</comment>
<dbReference type="SMART" id="SM00650">
    <property type="entry name" value="rADc"/>
    <property type="match status" value="1"/>
</dbReference>
<dbReference type="HAMAP" id="MF_02100">
    <property type="entry name" value="Methyltr_YrrT"/>
    <property type="match status" value="1"/>
</dbReference>
<evidence type="ECO:0000256" key="4">
    <source>
        <dbReference type="HAMAP-Rule" id="MF_02100"/>
    </source>
</evidence>
<dbReference type="InterPro" id="IPR023553">
    <property type="entry name" value="Uncharacterised_MeTfrase_YrrT"/>
</dbReference>
<dbReference type="Gene3D" id="3.40.50.150">
    <property type="entry name" value="Vaccinia Virus protein VP39"/>
    <property type="match status" value="1"/>
</dbReference>
<keyword evidence="3 4" id="KW-0949">S-adenosyl-L-methionine</keyword>
<dbReference type="Pfam" id="PF13649">
    <property type="entry name" value="Methyltransf_25"/>
    <property type="match status" value="1"/>
</dbReference>
<dbReference type="RefSeq" id="WP_038190375.1">
    <property type="nucleotide sequence ID" value="NZ_ASQA01000042.1"/>
</dbReference>
<dbReference type="EMBL" id="ASQA01000042">
    <property type="protein sequence ID" value="ETT81026.1"/>
    <property type="molecule type" value="Genomic_DNA"/>
</dbReference>
<dbReference type="InterPro" id="IPR041698">
    <property type="entry name" value="Methyltransf_25"/>
</dbReference>
<evidence type="ECO:0000256" key="2">
    <source>
        <dbReference type="ARBA" id="ARBA00022679"/>
    </source>
</evidence>
<feature type="binding site" evidence="4">
    <location>
        <position position="53"/>
    </location>
    <ligand>
        <name>S-adenosyl-L-methionine</name>
        <dbReference type="ChEBI" id="CHEBI:59789"/>
    </ligand>
</feature>
<sequence length="215" mass="24776">MGREFIYLFDEWAKSYEASVTGQHKEYRDVFEGYESILDKVANASTGTVIEFGTGTGNLTLKLEAAGRKVIGIEPHETMLDITRKRCPNVQLINGDLQNFEIEIKHIDSIVSTYVFHHLTDEEKLEALITYSKLLQPGGKIIFADTAFATEEHKQAMITKERARGFHEVADDLEREYYTTIPKLEIMFQQASFEVKFEQLNDYVWYMEAIKTSKK</sequence>
<gene>
    <name evidence="6" type="ORF">C176_19964</name>
</gene>
<dbReference type="CDD" id="cd02440">
    <property type="entry name" value="AdoMet_MTases"/>
    <property type="match status" value="1"/>
</dbReference>
<dbReference type="PATRIC" id="fig|1227360.4.peg.4060"/>
<evidence type="ECO:0000259" key="5">
    <source>
        <dbReference type="SMART" id="SM00650"/>
    </source>
</evidence>
<evidence type="ECO:0000313" key="6">
    <source>
        <dbReference type="EMBL" id="ETT81026.1"/>
    </source>
</evidence>
<keyword evidence="2 4" id="KW-0808">Transferase</keyword>
<dbReference type="SUPFAM" id="SSF53335">
    <property type="entry name" value="S-adenosyl-L-methionine-dependent methyltransferases"/>
    <property type="match status" value="1"/>
</dbReference>
<dbReference type="eggNOG" id="COG2226">
    <property type="taxonomic scope" value="Bacteria"/>
</dbReference>
<evidence type="ECO:0000256" key="1">
    <source>
        <dbReference type="ARBA" id="ARBA00022603"/>
    </source>
</evidence>